<organism evidence="9 10">
    <name type="scientific">Polyplax serrata</name>
    <name type="common">Common mouse louse</name>
    <dbReference type="NCBI Taxonomy" id="468196"/>
    <lineage>
        <taxon>Eukaryota</taxon>
        <taxon>Metazoa</taxon>
        <taxon>Ecdysozoa</taxon>
        <taxon>Arthropoda</taxon>
        <taxon>Hexapoda</taxon>
        <taxon>Insecta</taxon>
        <taxon>Pterygota</taxon>
        <taxon>Neoptera</taxon>
        <taxon>Paraneoptera</taxon>
        <taxon>Psocodea</taxon>
        <taxon>Troctomorpha</taxon>
        <taxon>Phthiraptera</taxon>
        <taxon>Anoplura</taxon>
        <taxon>Polyplacidae</taxon>
        <taxon>Polyplax</taxon>
    </lineage>
</organism>
<dbReference type="InterPro" id="IPR007860">
    <property type="entry name" value="DNA_mmatch_repair_MutS_con_dom"/>
</dbReference>
<evidence type="ECO:0000259" key="7">
    <source>
        <dbReference type="PROSITE" id="PS50162"/>
    </source>
</evidence>
<name>A0ABR1BHL4_POLSC</name>
<keyword evidence="4" id="KW-0067">ATP-binding</keyword>
<dbReference type="InterPro" id="IPR027417">
    <property type="entry name" value="P-loop_NTPase"/>
</dbReference>
<dbReference type="InterPro" id="IPR007861">
    <property type="entry name" value="DNA_mismatch_repair_MutS_clamp"/>
</dbReference>
<dbReference type="Gene3D" id="1.10.1420.10">
    <property type="match status" value="2"/>
</dbReference>
<feature type="domain" description="RecA family profile 1" evidence="7">
    <location>
        <begin position="1339"/>
        <end position="1528"/>
    </location>
</feature>
<dbReference type="Pfam" id="PF00488">
    <property type="entry name" value="MutS_V"/>
    <property type="match status" value="1"/>
</dbReference>
<dbReference type="Gene3D" id="3.40.50.300">
    <property type="entry name" value="P-loop containing nucleotide triphosphate hydrolases"/>
    <property type="match status" value="2"/>
</dbReference>
<dbReference type="Gene3D" id="3.30.420.110">
    <property type="entry name" value="MutS, connector domain"/>
    <property type="match status" value="1"/>
</dbReference>
<feature type="compositionally biased region" description="Acidic residues" evidence="6">
    <location>
        <begin position="212"/>
        <end position="222"/>
    </location>
</feature>
<dbReference type="Pfam" id="PF05188">
    <property type="entry name" value="MutS_II"/>
    <property type="match status" value="1"/>
</dbReference>
<evidence type="ECO:0000256" key="2">
    <source>
        <dbReference type="ARBA" id="ARBA00022741"/>
    </source>
</evidence>
<dbReference type="SMART" id="SM00534">
    <property type="entry name" value="MUTSac"/>
    <property type="match status" value="1"/>
</dbReference>
<protein>
    <recommendedName>
        <fullName evidence="11">DNA mismatch repair protein</fullName>
    </recommendedName>
</protein>
<dbReference type="Pfam" id="PF00855">
    <property type="entry name" value="PWWP"/>
    <property type="match status" value="1"/>
</dbReference>
<dbReference type="PROSITE" id="PS50812">
    <property type="entry name" value="PWWP"/>
    <property type="match status" value="1"/>
</dbReference>
<evidence type="ECO:0000256" key="3">
    <source>
        <dbReference type="ARBA" id="ARBA00022763"/>
    </source>
</evidence>
<comment type="caution">
    <text evidence="9">The sequence shown here is derived from an EMBL/GenBank/DDBJ whole genome shotgun (WGS) entry which is preliminary data.</text>
</comment>
<dbReference type="PANTHER" id="PTHR11361:SF148">
    <property type="entry name" value="DNA MISMATCH REPAIR PROTEIN MSH6"/>
    <property type="match status" value="1"/>
</dbReference>
<dbReference type="InterPro" id="IPR007695">
    <property type="entry name" value="DNA_mismatch_repair_MutS-lik_N"/>
</dbReference>
<evidence type="ECO:0000313" key="9">
    <source>
        <dbReference type="EMBL" id="KAK6641258.1"/>
    </source>
</evidence>
<dbReference type="PROSITE" id="PS00486">
    <property type="entry name" value="DNA_MISMATCH_REPAIR_2"/>
    <property type="match status" value="1"/>
</dbReference>
<keyword evidence="3" id="KW-0227">DNA damage</keyword>
<dbReference type="SMART" id="SM00533">
    <property type="entry name" value="MUTSd"/>
    <property type="match status" value="1"/>
</dbReference>
<evidence type="ECO:0000313" key="10">
    <source>
        <dbReference type="Proteomes" id="UP001359485"/>
    </source>
</evidence>
<evidence type="ECO:0000256" key="1">
    <source>
        <dbReference type="ARBA" id="ARBA00006271"/>
    </source>
</evidence>
<dbReference type="PROSITE" id="PS50162">
    <property type="entry name" value="RECA_2"/>
    <property type="match status" value="1"/>
</dbReference>
<dbReference type="SMART" id="SM00382">
    <property type="entry name" value="AAA"/>
    <property type="match status" value="2"/>
</dbReference>
<comment type="similarity">
    <text evidence="1">Belongs to the DNA mismatch repair MutS family.</text>
</comment>
<evidence type="ECO:0000259" key="8">
    <source>
        <dbReference type="PROSITE" id="PS50812"/>
    </source>
</evidence>
<dbReference type="Gene3D" id="3.40.1170.10">
    <property type="entry name" value="DNA repair protein MutS, domain I"/>
    <property type="match status" value="1"/>
</dbReference>
<dbReference type="PANTHER" id="PTHR11361">
    <property type="entry name" value="DNA MISMATCH REPAIR PROTEIN MUTS FAMILY MEMBER"/>
    <property type="match status" value="1"/>
</dbReference>
<dbReference type="InterPro" id="IPR036187">
    <property type="entry name" value="DNA_mismatch_repair_MutS_sf"/>
</dbReference>
<feature type="compositionally biased region" description="Low complexity" evidence="6">
    <location>
        <begin position="265"/>
        <end position="278"/>
    </location>
</feature>
<dbReference type="Pfam" id="PF05190">
    <property type="entry name" value="MutS_IV"/>
    <property type="match status" value="1"/>
</dbReference>
<keyword evidence="5" id="KW-0238">DNA-binding</keyword>
<dbReference type="SUPFAM" id="SSF52540">
    <property type="entry name" value="P-loop containing nucleoside triphosphate hydrolases"/>
    <property type="match status" value="2"/>
</dbReference>
<dbReference type="SUPFAM" id="SSF48334">
    <property type="entry name" value="DNA repair protein MutS, domain III"/>
    <property type="match status" value="1"/>
</dbReference>
<dbReference type="Pfam" id="PF08423">
    <property type="entry name" value="Rad51"/>
    <property type="match status" value="1"/>
</dbReference>
<gene>
    <name evidence="9" type="ORF">RUM44_012967</name>
</gene>
<feature type="compositionally biased region" description="Acidic residues" evidence="6">
    <location>
        <begin position="230"/>
        <end position="242"/>
    </location>
</feature>
<proteinExistence type="inferred from homology"/>
<dbReference type="SUPFAM" id="SSF53150">
    <property type="entry name" value="DNA repair protein MutS, domain II"/>
    <property type="match status" value="1"/>
</dbReference>
<dbReference type="SMART" id="SM00293">
    <property type="entry name" value="PWWP"/>
    <property type="match status" value="1"/>
</dbReference>
<evidence type="ECO:0000256" key="4">
    <source>
        <dbReference type="ARBA" id="ARBA00022840"/>
    </source>
</evidence>
<dbReference type="InterPro" id="IPR020588">
    <property type="entry name" value="RecA_ATP-bd"/>
</dbReference>
<dbReference type="Gene3D" id="2.30.30.140">
    <property type="match status" value="1"/>
</dbReference>
<dbReference type="InterPro" id="IPR016151">
    <property type="entry name" value="DNA_mismatch_repair_MutS_N"/>
</dbReference>
<evidence type="ECO:0008006" key="11">
    <source>
        <dbReference type="Google" id="ProtNLM"/>
    </source>
</evidence>
<dbReference type="CDD" id="cd05837">
    <property type="entry name" value="PWWP_MSH6"/>
    <property type="match status" value="1"/>
</dbReference>
<dbReference type="InterPro" id="IPR000432">
    <property type="entry name" value="DNA_mismatch_repair_MutS_C"/>
</dbReference>
<dbReference type="EMBL" id="JAWJWF010000001">
    <property type="protein sequence ID" value="KAK6641258.1"/>
    <property type="molecule type" value="Genomic_DNA"/>
</dbReference>
<dbReference type="SUPFAM" id="SSF55271">
    <property type="entry name" value="DNA repair protein MutS, domain I"/>
    <property type="match status" value="1"/>
</dbReference>
<reference evidence="9 10" key="1">
    <citation type="submission" date="2023-09" db="EMBL/GenBank/DDBJ databases">
        <title>Genomes of two closely related lineages of the louse Polyplax serrata with different host specificities.</title>
        <authorList>
            <person name="Martinu J."/>
            <person name="Tarabai H."/>
            <person name="Stefka J."/>
            <person name="Hypsa V."/>
        </authorList>
    </citation>
    <scope>NUCLEOTIDE SEQUENCE [LARGE SCALE GENOMIC DNA]</scope>
    <source>
        <strain evidence="9">98ZLc_SE</strain>
    </source>
</reference>
<dbReference type="InterPro" id="IPR000313">
    <property type="entry name" value="PWWP_dom"/>
</dbReference>
<dbReference type="Pfam" id="PF05192">
    <property type="entry name" value="MutS_III"/>
    <property type="match status" value="1"/>
</dbReference>
<dbReference type="InterPro" id="IPR007696">
    <property type="entry name" value="DNA_mismatch_repair_MutS_core"/>
</dbReference>
<dbReference type="InterPro" id="IPR013632">
    <property type="entry name" value="Rad51_C"/>
</dbReference>
<dbReference type="InterPro" id="IPR045076">
    <property type="entry name" value="MutS"/>
</dbReference>
<dbReference type="Proteomes" id="UP001359485">
    <property type="component" value="Unassembled WGS sequence"/>
</dbReference>
<keyword evidence="2" id="KW-0547">Nucleotide-binding</keyword>
<evidence type="ECO:0000256" key="5">
    <source>
        <dbReference type="ARBA" id="ARBA00023125"/>
    </source>
</evidence>
<dbReference type="InterPro" id="IPR003593">
    <property type="entry name" value="AAA+_ATPase"/>
</dbReference>
<dbReference type="InterPro" id="IPR036678">
    <property type="entry name" value="MutS_con_dom_sf"/>
</dbReference>
<feature type="region of interest" description="Disordered" evidence="6">
    <location>
        <begin position="146"/>
        <end position="281"/>
    </location>
</feature>
<keyword evidence="10" id="KW-1185">Reference proteome</keyword>
<accession>A0ABR1BHL4</accession>
<dbReference type="SUPFAM" id="SSF63748">
    <property type="entry name" value="Tudor/PWWP/MBT"/>
    <property type="match status" value="1"/>
</dbReference>
<feature type="domain" description="PWWP" evidence="8">
    <location>
        <begin position="47"/>
        <end position="94"/>
    </location>
</feature>
<dbReference type="Pfam" id="PF01624">
    <property type="entry name" value="MutS_I"/>
    <property type="match status" value="1"/>
</dbReference>
<sequence length="1586" mass="180267">MAKQVTLLNFFQKVASPQVQKQNSEDTKNVGHLKSPSNRFQRVDYKVCELVWAKLEGYPWWPSLICQDPKKKKHTKGSEVHVQFFDFPPTRAWINKKLIEKYTLNSDKRNPKVSNETELKNFKAACEEADRVYKCDIEERTKFLFNFNDPQEEEESPGHNKENIESDDEEIVKQKKKTLDVASDDEEVSKKKKKKLDFDSDDSGDDYKPDKEDSEDDDETSGDDSNLSEIVEEEEEEVDLEDSPPKRVKRKRKFSVNSSNKKLCPTPTTPSGSGTPRRTSTKAKLALFKNQSSATTKVKLEDEKKEDWPHLKLDFLQPDKIMDKNKRRPDDPHFDKRTLFVPEDFKANVTPALRQWWDLKSEHFDCILFFKVGKFYELYHMDAVIGVNELSLTFMKGDFAHSGFPEISYGRFSTILVQKGYKVVRIEQTETPEMMTERCKKQSKTTKFDKVVSREICQITTKGTQIFSFIDGEAKECETNYLLALAEKCDNLDRTSFGVCFIDTSIGTFHIGQFYDDKYLSRLHILLSHHPPVQILYEKNQLSGKVMQLLKCSLSTVLQDPLATDTEFWSASKTLSTLAEENHFTQPNQNGIIWPEAIKRYLNPADSLGLSASDEGELAIKSLGACVWYLKQCFLDQQLLAMKKFEIYSPVNISPDENITEATASKIDLGRYMIVDGLTLGNLEVLNNSNGGKSGTLLEKLDHCCTFIGKRLLRQWLCTPLCCVSSIVSRQEAIAELLENPTVVQEVRMILKKVPDMERLLGKIHTQGNAVRSKTHPDSRAIFFEDKVYSKRKIQDFLSALAGFEKLQSSIEILQKEREWKSKLLRQCILFQPEGKFRNLREELEFFKNAFDHDLAKKEGCIIPKSSGVDSEYDAVVEELKEISKESNSYLKLQCQYFGATVKYFGSDKNRYQLEVPESQAKKADSNYEFTSCRKGFKRFVTSQTKSFLFRQKRAEEMKANILRDLSRRVFEQFSDKYEGWISAIQCVSVLDVLMSFTEYCKSEVAETCWPDFVEPESGVSPFINIKNGRHPCLSVDNGFISNDINLGTDDFNNLVLLTGPNMGGKSTLMRQLGLITILAQVGLKVPAESCKLLPVDRIFTRIGAKDDILAGESTFYVELSEASLILNSASKYSLVLIDELGRGTSTYDGTAIAYSVVKELSNRRCRTMFSTHYHILLEDFKNSDAVTLGHMACMVETDEDDPSEETVTFLYKFILGACPKSYGFNAAKLAGLPNQIVKAAREKTLILEKEAEKRKVFKKIFGSDEFTSVELTNLLKTVQLSEGFNTIEDLERFLKSSEEPWPLWLKEILKVHKILEKINSFRHFSTIESAVDRIVSFSSNNIAIFHESLANILQGGLPVGQITELCGPPGSGKTQICLQFCVDVQIPRELGGAAGDALYISTDFGFHVERLQQIAQGTIDHLASVDYKSISVKEKCLRHLSLESLLSRINVLRIYDLTSLYEALDAFKIFFENHSNMKLVVLDSFSLPFLLDTHEPAVRTKAIAFFLSTLLNFAVKYKFAIVVTNQLVTVMAGNGNSILKPALGQAYAHRIHQRLVLRDGRIYLSKSIGQPQTFTCFAVTEKGIR</sequence>
<evidence type="ECO:0000256" key="6">
    <source>
        <dbReference type="SAM" id="MobiDB-lite"/>
    </source>
</evidence>